<feature type="transmembrane region" description="Helical" evidence="1">
    <location>
        <begin position="131"/>
        <end position="159"/>
    </location>
</feature>
<evidence type="ECO:0000313" key="2">
    <source>
        <dbReference type="EMBL" id="AEB06514.1"/>
    </source>
</evidence>
<feature type="transmembrane region" description="Helical" evidence="1">
    <location>
        <begin position="179"/>
        <end position="206"/>
    </location>
</feature>
<evidence type="ECO:0000313" key="3">
    <source>
        <dbReference type="Proteomes" id="UP000006851"/>
    </source>
</evidence>
<dbReference type="Proteomes" id="UP000006851">
    <property type="component" value="Chromosome"/>
</dbReference>
<feature type="transmembrane region" description="Helical" evidence="1">
    <location>
        <begin position="84"/>
        <end position="104"/>
    </location>
</feature>
<feature type="transmembrane region" description="Helical" evidence="1">
    <location>
        <begin position="265"/>
        <end position="284"/>
    </location>
</feature>
<dbReference type="AlphaFoldDB" id="F2NAI7"/>
<proteinExistence type="predicted"/>
<reference evidence="3" key="1">
    <citation type="journal article" date="2013" name="Stand. Genomic Sci.">
        <title>Complete genome sequence of Coriobacterium glomerans type strain (PW2(T)) from the midgut of Pyrrhocoris apterus L. (red soldier bug).</title>
        <authorList>
            <person name="Stackebrandt E."/>
            <person name="Zeytun A."/>
            <person name="Lapidus A."/>
            <person name="Nolan M."/>
            <person name="Lucas S."/>
            <person name="Hammon N."/>
            <person name="Deshpande S."/>
            <person name="Cheng J.F."/>
            <person name="Tapia R."/>
            <person name="Goodwin L.A."/>
            <person name="Pitluck S."/>
            <person name="Liolios K."/>
            <person name="Pagani I."/>
            <person name="Ivanova N."/>
            <person name="Mavromatis K."/>
            <person name="Mikhailova N."/>
            <person name="Huntemann M."/>
            <person name="Pati A."/>
            <person name="Chen A."/>
            <person name="Palaniappan K."/>
            <person name="Chang Y.J."/>
            <person name="Land M."/>
            <person name="Hauser L."/>
            <person name="Rohde M."/>
            <person name="Pukall R."/>
            <person name="Goker M."/>
            <person name="Detter J.C."/>
            <person name="Woyke T."/>
            <person name="Bristow J."/>
            <person name="Eisen J.A."/>
            <person name="Markowitz V."/>
            <person name="Hugenholtz P."/>
            <person name="Kyrpides N.C."/>
            <person name="Klenk H.P."/>
        </authorList>
    </citation>
    <scope>NUCLEOTIDE SEQUENCE</scope>
    <source>
        <strain evidence="3">ATCC 49209 / DSM 20642 / JCM 10262 / PW2</strain>
    </source>
</reference>
<feature type="transmembrane region" description="Helical" evidence="1">
    <location>
        <begin position="213"/>
        <end position="233"/>
    </location>
</feature>
<sequence length="291" mass="31457">MRSLIVMELDKALRNRWFIVAVSIGVILGAAAAIECAAKIAIWDAAKLEFGYGIGLDSPNALFLTSRGSYGNWVLVNASDALSGLIYVYLLPLLALVPFAWSYASELHAGYLIQVCTRADRRSYLAAKGAAVFVSAALVALIPLAVNFIVLSCLLPGYVPTYLDNQYVGLFDNNLLSGLFYRAPMLFVVCRSLIDALVCGVWATLVYAISLRVANRVAIMVVPYLVVLASRYANSWVFGWFHTIGPEINIIAALKDASNAPLDPLWFSACLVAMAAVAAGLLAAETRRDLL</sequence>
<gene>
    <name evidence="2" type="ordered locus">Corgl_0396</name>
</gene>
<keyword evidence="1" id="KW-0812">Transmembrane</keyword>
<keyword evidence="1" id="KW-1133">Transmembrane helix</keyword>
<organism evidence="2 3">
    <name type="scientific">Coriobacterium glomerans (strain ATCC 49209 / DSM 20642 / JCM 10262 / PW2)</name>
    <dbReference type="NCBI Taxonomy" id="700015"/>
    <lineage>
        <taxon>Bacteria</taxon>
        <taxon>Bacillati</taxon>
        <taxon>Actinomycetota</taxon>
        <taxon>Coriobacteriia</taxon>
        <taxon>Coriobacteriales</taxon>
        <taxon>Coriobacteriaceae</taxon>
        <taxon>Coriobacterium</taxon>
    </lineage>
</organism>
<dbReference type="STRING" id="700015.Corgl_0396"/>
<dbReference type="OrthoDB" id="3196846at2"/>
<evidence type="ECO:0000256" key="1">
    <source>
        <dbReference type="SAM" id="Phobius"/>
    </source>
</evidence>
<name>F2NAI7_CORGP</name>
<dbReference type="EMBL" id="CP002628">
    <property type="protein sequence ID" value="AEB06514.1"/>
    <property type="molecule type" value="Genomic_DNA"/>
</dbReference>
<dbReference type="eggNOG" id="ENOG50318XJ">
    <property type="taxonomic scope" value="Bacteria"/>
</dbReference>
<dbReference type="RefSeq" id="WP_013708257.1">
    <property type="nucleotide sequence ID" value="NC_015389.1"/>
</dbReference>
<dbReference type="KEGG" id="cgo:Corgl_0396"/>
<keyword evidence="3" id="KW-1185">Reference proteome</keyword>
<dbReference type="HOGENOM" id="CLU_084162_0_0_11"/>
<keyword evidence="1" id="KW-0472">Membrane</keyword>
<accession>F2NAI7</accession>
<protein>
    <submittedName>
        <fullName evidence="2">Uncharacterized protein</fullName>
    </submittedName>
</protein>